<feature type="transmembrane region" description="Helical" evidence="2">
    <location>
        <begin position="350"/>
        <end position="369"/>
    </location>
</feature>
<name>A0A0P9H1Z8_RHOGW</name>
<feature type="transmembrane region" description="Helical" evidence="2">
    <location>
        <begin position="125"/>
        <end position="155"/>
    </location>
</feature>
<dbReference type="GeneID" id="28975037"/>
<protein>
    <recommendedName>
        <fullName evidence="5">Proteophosphoglycan ppg4</fullName>
    </recommendedName>
</protein>
<feature type="transmembrane region" description="Helical" evidence="2">
    <location>
        <begin position="167"/>
        <end position="194"/>
    </location>
</feature>
<proteinExistence type="predicted"/>
<feature type="transmembrane region" description="Helical" evidence="2">
    <location>
        <begin position="310"/>
        <end position="330"/>
    </location>
</feature>
<keyword evidence="2" id="KW-1133">Transmembrane helix</keyword>
<gene>
    <name evidence="3" type="ORF">RHOBADRAFT_45335</name>
</gene>
<dbReference type="EMBL" id="KQ474081">
    <property type="protein sequence ID" value="KPV74038.1"/>
    <property type="molecule type" value="Genomic_DNA"/>
</dbReference>
<evidence type="ECO:0008006" key="5">
    <source>
        <dbReference type="Google" id="ProtNLM"/>
    </source>
</evidence>
<evidence type="ECO:0000256" key="1">
    <source>
        <dbReference type="SAM" id="MobiDB-lite"/>
    </source>
</evidence>
<accession>A0A0P9H1Z8</accession>
<reference evidence="3 4" key="1">
    <citation type="journal article" date="2015" name="Front. Microbiol.">
        <title>Genome sequence of the plant growth promoting endophytic yeast Rhodotorula graminis WP1.</title>
        <authorList>
            <person name="Firrincieli A."/>
            <person name="Otillar R."/>
            <person name="Salamov A."/>
            <person name="Schmutz J."/>
            <person name="Khan Z."/>
            <person name="Redman R.S."/>
            <person name="Fleck N.D."/>
            <person name="Lindquist E."/>
            <person name="Grigoriev I.V."/>
            <person name="Doty S.L."/>
        </authorList>
    </citation>
    <scope>NUCLEOTIDE SEQUENCE [LARGE SCALE GENOMIC DNA]</scope>
    <source>
        <strain evidence="3 4">WP1</strain>
    </source>
</reference>
<keyword evidence="4" id="KW-1185">Reference proteome</keyword>
<evidence type="ECO:0000313" key="3">
    <source>
        <dbReference type="EMBL" id="KPV74038.1"/>
    </source>
</evidence>
<dbReference type="AlphaFoldDB" id="A0A0P9H1Z8"/>
<dbReference type="OMA" id="RAITIVF"/>
<keyword evidence="2" id="KW-0472">Membrane</keyword>
<feature type="transmembrane region" description="Helical" evidence="2">
    <location>
        <begin position="94"/>
        <end position="113"/>
    </location>
</feature>
<sequence length="519" mass="55695">MSAMLPPALDAQTVPRFLAALDAFAYPKPAAGGFTARVAILAALTSLSMVLSVVYLGLHCQSTLERPRRRCLWLVRFLERPSGRFLAINTRPSWTVSIFLYSAFQLACVFAYWRAYGCHESLKAWIILRAFIGVFMFAAAWVISWSGLMAFLLAVEPEKVYMSARAANVLFVGGGALLFSVNLVTAIVTASYGVRTFDRYLDLRQALIALEASLAGRAPTFLDLLPLQAPLNALKTAENAARIANALQWSFVAVLPLFILAVDLGGLLLCARMRRQIRESVEGREASAVERAQARKVLIFQKAVSDLQTLASVVAFVSLCVLGIAIWAAYNSASPQYEGVSWGYQEALATAAFWVFTLPATVALVYITLNALRSRRRIADLETVARSSSHAVDGDVQGRAGVASAQLGLVCTTSDPSSVGASLKNPEHPALVLSVDVGPSAPFEKVETTSPHVPLAALSSSALSSPTSIDSSTSRMSLRRMSSFLPVVATVEQVVVTDDGDDDAGGEMWRGAQGEPSGP</sequence>
<dbReference type="RefSeq" id="XP_018270087.1">
    <property type="nucleotide sequence ID" value="XM_018414589.1"/>
</dbReference>
<organism evidence="3 4">
    <name type="scientific">Rhodotorula graminis (strain WP1)</name>
    <dbReference type="NCBI Taxonomy" id="578459"/>
    <lineage>
        <taxon>Eukaryota</taxon>
        <taxon>Fungi</taxon>
        <taxon>Dikarya</taxon>
        <taxon>Basidiomycota</taxon>
        <taxon>Pucciniomycotina</taxon>
        <taxon>Microbotryomycetes</taxon>
        <taxon>Sporidiobolales</taxon>
        <taxon>Sporidiobolaceae</taxon>
        <taxon>Rhodotorula</taxon>
    </lineage>
</organism>
<feature type="transmembrane region" description="Helical" evidence="2">
    <location>
        <begin position="34"/>
        <end position="58"/>
    </location>
</feature>
<feature type="transmembrane region" description="Helical" evidence="2">
    <location>
        <begin position="249"/>
        <end position="270"/>
    </location>
</feature>
<evidence type="ECO:0000256" key="2">
    <source>
        <dbReference type="SAM" id="Phobius"/>
    </source>
</evidence>
<feature type="region of interest" description="Disordered" evidence="1">
    <location>
        <begin position="498"/>
        <end position="519"/>
    </location>
</feature>
<evidence type="ECO:0000313" key="4">
    <source>
        <dbReference type="Proteomes" id="UP000053890"/>
    </source>
</evidence>
<dbReference type="Proteomes" id="UP000053890">
    <property type="component" value="Unassembled WGS sequence"/>
</dbReference>
<dbReference type="OrthoDB" id="10496568at2759"/>
<keyword evidence="2" id="KW-0812">Transmembrane</keyword>